<keyword evidence="3 4" id="KW-0443">Lipid metabolism</keyword>
<keyword evidence="7" id="KW-1185">Reference proteome</keyword>
<dbReference type="PROSITE" id="PS51635">
    <property type="entry name" value="PNPLA"/>
    <property type="match status" value="1"/>
</dbReference>
<evidence type="ECO:0000313" key="6">
    <source>
        <dbReference type="EMBL" id="TBW34990.1"/>
    </source>
</evidence>
<dbReference type="AlphaFoldDB" id="A0A4Q9VIY8"/>
<evidence type="ECO:0000256" key="1">
    <source>
        <dbReference type="ARBA" id="ARBA00022801"/>
    </source>
</evidence>
<dbReference type="OrthoDB" id="5290098at2"/>
<dbReference type="Pfam" id="PF01734">
    <property type="entry name" value="Patatin"/>
    <property type="match status" value="1"/>
</dbReference>
<dbReference type="InterPro" id="IPR016035">
    <property type="entry name" value="Acyl_Trfase/lysoPLipase"/>
</dbReference>
<keyword evidence="1 4" id="KW-0378">Hydrolase</keyword>
<evidence type="ECO:0000256" key="3">
    <source>
        <dbReference type="ARBA" id="ARBA00023098"/>
    </source>
</evidence>
<feature type="short sequence motif" description="DGA/G" evidence="4">
    <location>
        <begin position="169"/>
        <end position="171"/>
    </location>
</feature>
<dbReference type="Gene3D" id="3.40.1090.10">
    <property type="entry name" value="Cytosolic phospholipase A2 catalytic domain"/>
    <property type="match status" value="2"/>
</dbReference>
<feature type="short sequence motif" description="GXGXXG" evidence="4">
    <location>
        <begin position="12"/>
        <end position="17"/>
    </location>
</feature>
<evidence type="ECO:0000259" key="5">
    <source>
        <dbReference type="PROSITE" id="PS51635"/>
    </source>
</evidence>
<dbReference type="InterPro" id="IPR002641">
    <property type="entry name" value="PNPLA_dom"/>
</dbReference>
<evidence type="ECO:0000256" key="4">
    <source>
        <dbReference type="PROSITE-ProRule" id="PRU01161"/>
    </source>
</evidence>
<feature type="active site" description="Proton acceptor" evidence="4">
    <location>
        <position position="169"/>
    </location>
</feature>
<dbReference type="GO" id="GO:0016042">
    <property type="term" value="P:lipid catabolic process"/>
    <property type="evidence" value="ECO:0007669"/>
    <property type="project" value="UniProtKB-UniRule"/>
</dbReference>
<proteinExistence type="predicted"/>
<evidence type="ECO:0000313" key="7">
    <source>
        <dbReference type="Proteomes" id="UP000292781"/>
    </source>
</evidence>
<gene>
    <name evidence="6" type="ORF">EYW49_17140</name>
</gene>
<feature type="active site" description="Nucleophile" evidence="4">
    <location>
        <position position="41"/>
    </location>
</feature>
<organism evidence="6 7">
    <name type="scientific">Siculibacillus lacustris</name>
    <dbReference type="NCBI Taxonomy" id="1549641"/>
    <lineage>
        <taxon>Bacteria</taxon>
        <taxon>Pseudomonadati</taxon>
        <taxon>Pseudomonadota</taxon>
        <taxon>Alphaproteobacteria</taxon>
        <taxon>Hyphomicrobiales</taxon>
        <taxon>Ancalomicrobiaceae</taxon>
        <taxon>Siculibacillus</taxon>
    </lineage>
</organism>
<dbReference type="SUPFAM" id="SSF52151">
    <property type="entry name" value="FabD/lysophospholipase-like"/>
    <property type="match status" value="1"/>
</dbReference>
<dbReference type="InterPro" id="IPR050301">
    <property type="entry name" value="NTE"/>
</dbReference>
<protein>
    <submittedName>
        <fullName evidence="6">Patatin-like phospholipase family protein</fullName>
    </submittedName>
</protein>
<feature type="short sequence motif" description="GXSXG" evidence="4">
    <location>
        <begin position="39"/>
        <end position="43"/>
    </location>
</feature>
<dbReference type="RefSeq" id="WP_131310850.1">
    <property type="nucleotide sequence ID" value="NZ_SJFN01000029.1"/>
</dbReference>
<dbReference type="GO" id="GO:0016787">
    <property type="term" value="F:hydrolase activity"/>
    <property type="evidence" value="ECO:0007669"/>
    <property type="project" value="UniProtKB-UniRule"/>
</dbReference>
<reference evidence="6 7" key="1">
    <citation type="submission" date="2019-02" db="EMBL/GenBank/DDBJ databases">
        <title>Siculibacillus lacustris gen. nov., sp. nov., a new rosette-forming bacterium isolated from a freshwater crater lake (Lake St. Ana, Romania).</title>
        <authorList>
            <person name="Felfoldi T."/>
            <person name="Marton Z."/>
            <person name="Szabo A."/>
            <person name="Mentes A."/>
            <person name="Boka K."/>
            <person name="Marialigeti K."/>
            <person name="Mathe I."/>
            <person name="Koncz M."/>
            <person name="Schumann P."/>
            <person name="Toth E."/>
        </authorList>
    </citation>
    <scope>NUCLEOTIDE SEQUENCE [LARGE SCALE GENOMIC DNA]</scope>
    <source>
        <strain evidence="6 7">SA-279</strain>
    </source>
</reference>
<dbReference type="EMBL" id="SJFN01000029">
    <property type="protein sequence ID" value="TBW34990.1"/>
    <property type="molecule type" value="Genomic_DNA"/>
</dbReference>
<feature type="domain" description="PNPLA" evidence="5">
    <location>
        <begin position="8"/>
        <end position="182"/>
    </location>
</feature>
<name>A0A4Q9VIY8_9HYPH</name>
<dbReference type="PANTHER" id="PTHR14226:SF76">
    <property type="entry name" value="NTE FAMILY PROTEIN RSSA"/>
    <property type="match status" value="1"/>
</dbReference>
<accession>A0A4Q9VIY8</accession>
<comment type="caution">
    <text evidence="6">The sequence shown here is derived from an EMBL/GenBank/DDBJ whole genome shotgun (WGS) entry which is preliminary data.</text>
</comment>
<keyword evidence="2 4" id="KW-0442">Lipid degradation</keyword>
<sequence>MTEPRIGVVLGGGGARGIAHIPVLEALDDLGLVPTAIAGTSIGAIIGAARAGGLSAAEIRERTLESFGNRSAALAKLWTLRPRRLGDLLTGGIGLGQLSPEKILTAYVGDALRPTFEDLPIPLAVVATDYYGGCEVVLTTGELRRAVAASIAIPTLFKPVVIDGRVLMDGGIMNPVPVDVLTREVDVVLAVDVVSFPELQDGHTVPGALEAMFGASQLLMQQIAAAKFDKRRPDILLRPAVGHIRVLDFLEAKAILAAGEGLREETKRRLGRLLEAVHTEPLPAIEPPKKRGLLARRRRG</sequence>
<dbReference type="PANTHER" id="PTHR14226">
    <property type="entry name" value="NEUROPATHY TARGET ESTERASE/SWISS CHEESE D.MELANOGASTER"/>
    <property type="match status" value="1"/>
</dbReference>
<evidence type="ECO:0000256" key="2">
    <source>
        <dbReference type="ARBA" id="ARBA00022963"/>
    </source>
</evidence>
<dbReference type="Proteomes" id="UP000292781">
    <property type="component" value="Unassembled WGS sequence"/>
</dbReference>